<dbReference type="PANTHER" id="PTHR46599:SF3">
    <property type="entry name" value="PIGGYBAC TRANSPOSABLE ELEMENT-DERIVED PROTEIN 4"/>
    <property type="match status" value="1"/>
</dbReference>
<evidence type="ECO:0000313" key="3">
    <source>
        <dbReference type="EnsemblMetazoa" id="XP_006572180"/>
    </source>
</evidence>
<sequence>MMCLKPIYLTNICREIDIQYYTIKMLYFSDKKSERSKDRLAKIRGLFDKLREIFKKSFSPFRNLCIDESLLLFKGRLFFKHYIPSKRNRFGIKSFVLCDCSTGYVLDVIVYTGSTSEMQAFSAKLGKAGNIVATLMQPYLGKGHQLFVTGIYNWYSSRIISTISCTRKTLKWYKKFFFHLLDISIWNAYCLYKFNTKKNISMSDYYLALITELLKQYSESRKYNSDTPSAYLMRFKERHFPALYSSDKTKRQNPMRRCIVCSMDNKRRSTRYYCKQCNVGLCVVPCFEMYHTEQ</sequence>
<reference evidence="5" key="2">
    <citation type="submission" date="2025-04" db="UniProtKB">
        <authorList>
            <consortium name="RefSeq"/>
        </authorList>
    </citation>
    <scope>IDENTIFICATION</scope>
    <source>
        <strain evidence="5">DH4</strain>
        <tissue evidence="5">Whole body</tissue>
    </source>
</reference>
<dbReference type="GeneID" id="100576623"/>
<reference evidence="3" key="1">
    <citation type="submission" date="2021-01" db="UniProtKB">
        <authorList>
            <consortium name="EnsemblMetazoa"/>
        </authorList>
    </citation>
    <scope>IDENTIFICATION</scope>
    <source>
        <strain evidence="3">DH4</strain>
    </source>
</reference>
<dbReference type="InterPro" id="IPR032718">
    <property type="entry name" value="PGBD4_Znf_C"/>
</dbReference>
<proteinExistence type="predicted"/>
<protein>
    <submittedName>
        <fullName evidence="5">PiggyBac transposable element-derived protein 4</fullName>
    </submittedName>
</protein>
<name>A0A7M7H6D9_APIME</name>
<keyword evidence="4" id="KW-1185">Reference proteome</keyword>
<dbReference type="Pfam" id="PF13843">
    <property type="entry name" value="DDE_Tnp_1_7"/>
    <property type="match status" value="1"/>
</dbReference>
<dbReference type="InterPro" id="IPR029526">
    <property type="entry name" value="PGBD"/>
</dbReference>
<accession>A0A7M7H6D9</accession>
<dbReference type="EnsemblMetazoa" id="XM_006572117">
    <property type="protein sequence ID" value="XP_006572180"/>
    <property type="gene ID" value="LOC100576623"/>
</dbReference>
<evidence type="ECO:0000259" key="2">
    <source>
        <dbReference type="Pfam" id="PF13843"/>
    </source>
</evidence>
<evidence type="ECO:0000313" key="5">
    <source>
        <dbReference type="RefSeq" id="XP_006572180.1"/>
    </source>
</evidence>
<organism evidence="3">
    <name type="scientific">Apis mellifera</name>
    <name type="common">Honeybee</name>
    <dbReference type="NCBI Taxonomy" id="7460"/>
    <lineage>
        <taxon>Eukaryota</taxon>
        <taxon>Metazoa</taxon>
        <taxon>Ecdysozoa</taxon>
        <taxon>Arthropoda</taxon>
        <taxon>Hexapoda</taxon>
        <taxon>Insecta</taxon>
        <taxon>Pterygota</taxon>
        <taxon>Neoptera</taxon>
        <taxon>Endopterygota</taxon>
        <taxon>Hymenoptera</taxon>
        <taxon>Apocrita</taxon>
        <taxon>Aculeata</taxon>
        <taxon>Apoidea</taxon>
        <taxon>Anthophila</taxon>
        <taxon>Apidae</taxon>
        <taxon>Apis</taxon>
    </lineage>
</organism>
<dbReference type="PANTHER" id="PTHR46599">
    <property type="entry name" value="PIGGYBAC TRANSPOSABLE ELEMENT-DERIVED PROTEIN 4"/>
    <property type="match status" value="1"/>
</dbReference>
<dbReference type="Pfam" id="PF13842">
    <property type="entry name" value="zf-Tnp_2"/>
    <property type="match status" value="1"/>
</dbReference>
<gene>
    <name evidence="5" type="primary">LOC100576623</name>
</gene>
<accession>A0A8B6ZES9</accession>
<dbReference type="AlphaFoldDB" id="A0A7M7H6D9"/>
<feature type="domain" description="PiggyBac transposable element-derived protein" evidence="2">
    <location>
        <begin position="25"/>
        <end position="149"/>
    </location>
</feature>
<dbReference type="Proteomes" id="UP000005203">
    <property type="component" value="Linkage group LG2"/>
</dbReference>
<evidence type="ECO:0000313" key="4">
    <source>
        <dbReference type="Proteomes" id="UP000005203"/>
    </source>
</evidence>
<evidence type="ECO:0000259" key="1">
    <source>
        <dbReference type="Pfam" id="PF13842"/>
    </source>
</evidence>
<dbReference type="OrthoDB" id="7598406at2759"/>
<dbReference type="KEGG" id="ame:100576623"/>
<dbReference type="RefSeq" id="XP_006572180.1">
    <property type="nucleotide sequence ID" value="XM_006572117.3"/>
</dbReference>
<feature type="domain" description="PiggyBac transposable element-derived protein 4 C-terminal zinc-finger" evidence="1">
    <location>
        <begin position="255"/>
        <end position="291"/>
    </location>
</feature>